<sequence length="89" mass="9454">MKFKKVLTGSALSLALLVSAAPAFAASPTADGGSHKTAAPQAVLKTIYIKANTRGELLNVTVFAGVKYYLKDAKQNSDGTWTGEYQGWF</sequence>
<evidence type="ECO:0000256" key="1">
    <source>
        <dbReference type="SAM" id="SignalP"/>
    </source>
</evidence>
<organism evidence="2 3">
    <name type="scientific">Bacillus siamensis</name>
    <dbReference type="NCBI Taxonomy" id="659243"/>
    <lineage>
        <taxon>Bacteria</taxon>
        <taxon>Bacillati</taxon>
        <taxon>Bacillota</taxon>
        <taxon>Bacilli</taxon>
        <taxon>Bacillales</taxon>
        <taxon>Bacillaceae</taxon>
        <taxon>Bacillus</taxon>
        <taxon>Bacillus amyloliquefaciens group</taxon>
    </lineage>
</organism>
<dbReference type="Proteomes" id="UP000234366">
    <property type="component" value="Chromosome"/>
</dbReference>
<proteinExistence type="predicted"/>
<accession>A0AAI8HNK1</accession>
<evidence type="ECO:0000313" key="3">
    <source>
        <dbReference type="Proteomes" id="UP000234366"/>
    </source>
</evidence>
<keyword evidence="1" id="KW-0732">Signal</keyword>
<name>A0AAI8HNK1_9BACI</name>
<dbReference type="AlphaFoldDB" id="A0AAI8HNK1"/>
<protein>
    <recommendedName>
        <fullName evidence="4">Lysine 2,3-aminomutase</fullName>
    </recommendedName>
</protein>
<keyword evidence="3" id="KW-1185">Reference proteome</keyword>
<dbReference type="KEGG" id="bsia:CWD84_10855"/>
<reference evidence="2 3" key="1">
    <citation type="submission" date="2017-11" db="EMBL/GenBank/DDBJ databases">
        <title>Genome sequence and genome mining of multiple bioactive secondary metabolites from a deep sea-derived Bacillus siamensis SCSIO 05746.</title>
        <authorList>
            <person name="Pan H.-Q."/>
            <person name="Ju J.-H."/>
        </authorList>
    </citation>
    <scope>NUCLEOTIDE SEQUENCE [LARGE SCALE GENOMIC DNA]</scope>
    <source>
        <strain evidence="2 3">SCSIO 05746</strain>
    </source>
</reference>
<dbReference type="RefSeq" id="WP_060962487.1">
    <property type="nucleotide sequence ID" value="NZ_CP025001.1"/>
</dbReference>
<feature type="chain" id="PRO_5042574467" description="Lysine 2,3-aminomutase" evidence="1">
    <location>
        <begin position="26"/>
        <end position="89"/>
    </location>
</feature>
<evidence type="ECO:0000313" key="2">
    <source>
        <dbReference type="EMBL" id="AUJ77274.1"/>
    </source>
</evidence>
<gene>
    <name evidence="2" type="ORF">CWD84_10855</name>
</gene>
<dbReference type="EMBL" id="CP025001">
    <property type="protein sequence ID" value="AUJ77274.1"/>
    <property type="molecule type" value="Genomic_DNA"/>
</dbReference>
<evidence type="ECO:0008006" key="4">
    <source>
        <dbReference type="Google" id="ProtNLM"/>
    </source>
</evidence>
<feature type="signal peptide" evidence="1">
    <location>
        <begin position="1"/>
        <end position="25"/>
    </location>
</feature>